<dbReference type="Pfam" id="PF08663">
    <property type="entry name" value="HalX"/>
    <property type="match status" value="1"/>
</dbReference>
<dbReference type="InterPro" id="IPR013971">
    <property type="entry name" value="HalX_domain"/>
</dbReference>
<evidence type="ECO:0000313" key="3">
    <source>
        <dbReference type="EMBL" id="GAA0654438.1"/>
    </source>
</evidence>
<evidence type="ECO:0000256" key="1">
    <source>
        <dbReference type="SAM" id="MobiDB-lite"/>
    </source>
</evidence>
<feature type="compositionally biased region" description="Basic and acidic residues" evidence="1">
    <location>
        <begin position="170"/>
        <end position="182"/>
    </location>
</feature>
<comment type="caution">
    <text evidence="3">The sequence shown here is derived from an EMBL/GenBank/DDBJ whole genome shotgun (WGS) entry which is preliminary data.</text>
</comment>
<dbReference type="GeneID" id="68573568"/>
<protein>
    <recommendedName>
        <fullName evidence="2">HalX domain-containing protein</fullName>
    </recommendedName>
</protein>
<dbReference type="RefSeq" id="WP_227260445.1">
    <property type="nucleotide sequence ID" value="NZ_BAAADU010000002.1"/>
</dbReference>
<accession>A0AAV3T463</accession>
<dbReference type="Proteomes" id="UP001500194">
    <property type="component" value="Unassembled WGS sequence"/>
</dbReference>
<evidence type="ECO:0000259" key="2">
    <source>
        <dbReference type="Pfam" id="PF08663"/>
    </source>
</evidence>
<feature type="region of interest" description="Disordered" evidence="1">
    <location>
        <begin position="170"/>
        <end position="194"/>
    </location>
</feature>
<evidence type="ECO:0000313" key="4">
    <source>
        <dbReference type="Proteomes" id="UP001500194"/>
    </source>
</evidence>
<organism evidence="3 4">
    <name type="scientific">Salarchaeum japonicum</name>
    <dbReference type="NCBI Taxonomy" id="555573"/>
    <lineage>
        <taxon>Archaea</taxon>
        <taxon>Methanobacteriati</taxon>
        <taxon>Methanobacteriota</taxon>
        <taxon>Stenosarchaea group</taxon>
        <taxon>Halobacteria</taxon>
        <taxon>Halobacteriales</taxon>
        <taxon>Halobacteriaceae</taxon>
    </lineage>
</organism>
<sequence>MVGQTPRPSVLVVDDPDRHDRYQTWLPAYEVHTVESERAAADALTDDVHVVLLDDARRRDGTLVERGHRHGARVALLAGNDRRADATVPDPDDRETVVNTVESLLAHTAYDADLDELFVLCKRRAALLAANIDRSEAVAALSRRIDAVTAELDTTVADFATDDFQAAFRDVDSPRSDRETERGRRRKTYSHRTQ</sequence>
<name>A0AAV3T463_9EURY</name>
<dbReference type="AlphaFoldDB" id="A0AAV3T463"/>
<keyword evidence="4" id="KW-1185">Reference proteome</keyword>
<proteinExistence type="predicted"/>
<gene>
    <name evidence="3" type="ORF">GCM10009019_17540</name>
</gene>
<feature type="compositionally biased region" description="Basic residues" evidence="1">
    <location>
        <begin position="183"/>
        <end position="194"/>
    </location>
</feature>
<feature type="domain" description="HalX" evidence="2">
    <location>
        <begin position="109"/>
        <end position="168"/>
    </location>
</feature>
<dbReference type="EMBL" id="BAAADU010000002">
    <property type="protein sequence ID" value="GAA0654438.1"/>
    <property type="molecule type" value="Genomic_DNA"/>
</dbReference>
<reference evidence="3 4" key="1">
    <citation type="journal article" date="2019" name="Int. J. Syst. Evol. Microbiol.">
        <title>The Global Catalogue of Microorganisms (GCM) 10K type strain sequencing project: providing services to taxonomists for standard genome sequencing and annotation.</title>
        <authorList>
            <consortium name="The Broad Institute Genomics Platform"/>
            <consortium name="The Broad Institute Genome Sequencing Center for Infectious Disease"/>
            <person name="Wu L."/>
            <person name="Ma J."/>
        </authorList>
    </citation>
    <scope>NUCLEOTIDE SEQUENCE [LARGE SCALE GENOMIC DNA]</scope>
    <source>
        <strain evidence="3 4">JCM 16327</strain>
    </source>
</reference>